<dbReference type="Proteomes" id="UP000324222">
    <property type="component" value="Unassembled WGS sequence"/>
</dbReference>
<dbReference type="AlphaFoldDB" id="A0A5B7G195"/>
<reference evidence="1 2" key="1">
    <citation type="submission" date="2019-05" db="EMBL/GenBank/DDBJ databases">
        <title>Another draft genome of Portunus trituberculatus and its Hox gene families provides insights of decapod evolution.</title>
        <authorList>
            <person name="Jeong J.-H."/>
            <person name="Song I."/>
            <person name="Kim S."/>
            <person name="Choi T."/>
            <person name="Kim D."/>
            <person name="Ryu S."/>
            <person name="Kim W."/>
        </authorList>
    </citation>
    <scope>NUCLEOTIDE SEQUENCE [LARGE SCALE GENOMIC DNA]</scope>
    <source>
        <tissue evidence="1">Muscle</tissue>
    </source>
</reference>
<organism evidence="1 2">
    <name type="scientific">Portunus trituberculatus</name>
    <name type="common">Swimming crab</name>
    <name type="synonym">Neptunus trituberculatus</name>
    <dbReference type="NCBI Taxonomy" id="210409"/>
    <lineage>
        <taxon>Eukaryota</taxon>
        <taxon>Metazoa</taxon>
        <taxon>Ecdysozoa</taxon>
        <taxon>Arthropoda</taxon>
        <taxon>Crustacea</taxon>
        <taxon>Multicrustacea</taxon>
        <taxon>Malacostraca</taxon>
        <taxon>Eumalacostraca</taxon>
        <taxon>Eucarida</taxon>
        <taxon>Decapoda</taxon>
        <taxon>Pleocyemata</taxon>
        <taxon>Brachyura</taxon>
        <taxon>Eubrachyura</taxon>
        <taxon>Portunoidea</taxon>
        <taxon>Portunidae</taxon>
        <taxon>Portuninae</taxon>
        <taxon>Portunus</taxon>
    </lineage>
</organism>
<accession>A0A5B7G195</accession>
<keyword evidence="2" id="KW-1185">Reference proteome</keyword>
<proteinExistence type="predicted"/>
<dbReference type="EMBL" id="VSRR010009896">
    <property type="protein sequence ID" value="MPC51023.1"/>
    <property type="molecule type" value="Genomic_DNA"/>
</dbReference>
<protein>
    <submittedName>
        <fullName evidence="1">Uncharacterized protein</fullName>
    </submittedName>
</protein>
<sequence length="63" mass="7025">MPSLLFNLPNTPFINRKCQNLSNLNSTTSGILPKTSLPHLLPLNVSCLQSEFFVMMFSMPSLV</sequence>
<evidence type="ECO:0000313" key="2">
    <source>
        <dbReference type="Proteomes" id="UP000324222"/>
    </source>
</evidence>
<gene>
    <name evidence="1" type="ORF">E2C01_044860</name>
</gene>
<evidence type="ECO:0000313" key="1">
    <source>
        <dbReference type="EMBL" id="MPC51023.1"/>
    </source>
</evidence>
<name>A0A5B7G195_PORTR</name>
<comment type="caution">
    <text evidence="1">The sequence shown here is derived from an EMBL/GenBank/DDBJ whole genome shotgun (WGS) entry which is preliminary data.</text>
</comment>